<keyword evidence="5" id="KW-1185">Reference proteome</keyword>
<dbReference type="Pfam" id="PF13349">
    <property type="entry name" value="DUF4097"/>
    <property type="match status" value="1"/>
</dbReference>
<evidence type="ECO:0000313" key="4">
    <source>
        <dbReference type="EMBL" id="TGE20011.1"/>
    </source>
</evidence>
<evidence type="ECO:0000259" key="3">
    <source>
        <dbReference type="Pfam" id="PF13349"/>
    </source>
</evidence>
<feature type="chain" id="PRO_5021235782" description="DUF4097 domain-containing protein" evidence="2">
    <location>
        <begin position="34"/>
        <end position="291"/>
    </location>
</feature>
<name>A0A4Z0PSM9_9BACT</name>
<sequence length="291" mass="30705">MNPIPSFLIRARTVLRAGLLAALVLPATLPLVAQTGGKEQLTVALSAPGKPGVLHVKLVGGSITVVGYGGKDVVVDIGTQGRQRDKDDDDDAAGSENRKGLKRISSSSGFDLTAEEKSNHVYVSTNSWQQAVALTIKVPQRFSLQISTVQDGDILVENVAGELEVSNVNGDVRLSQVSGSAVASTVNGDVTASFRSVTAGAPMAFSTVNGKIDVTLPSTTKAALKLKTDNGEIYSDFDLTADKTPPTVNRTSKGGVYRLNVDNWTYGKLNGGGAEIMMKTLQDDIYIRKAK</sequence>
<evidence type="ECO:0000256" key="2">
    <source>
        <dbReference type="SAM" id="SignalP"/>
    </source>
</evidence>
<dbReference type="AlphaFoldDB" id="A0A4Z0PSM9"/>
<dbReference type="EMBL" id="SRLD01000001">
    <property type="protein sequence ID" value="TGE20011.1"/>
    <property type="molecule type" value="Genomic_DNA"/>
</dbReference>
<gene>
    <name evidence="4" type="ORF">E5J99_00130</name>
</gene>
<evidence type="ECO:0000313" key="5">
    <source>
        <dbReference type="Proteomes" id="UP000297739"/>
    </source>
</evidence>
<reference evidence="4 5" key="1">
    <citation type="submission" date="2019-04" db="EMBL/GenBank/DDBJ databases">
        <authorList>
            <person name="Feng G."/>
            <person name="Zhang J."/>
            <person name="Zhu H."/>
        </authorList>
    </citation>
    <scope>NUCLEOTIDE SEQUENCE [LARGE SCALE GENOMIC DNA]</scope>
    <source>
        <strain evidence="4 5">JCM 17223</strain>
    </source>
</reference>
<dbReference type="RefSeq" id="WP_135495671.1">
    <property type="nucleotide sequence ID" value="NZ_SRLD01000001.1"/>
</dbReference>
<evidence type="ECO:0000256" key="1">
    <source>
        <dbReference type="SAM" id="MobiDB-lite"/>
    </source>
</evidence>
<protein>
    <recommendedName>
        <fullName evidence="3">DUF4097 domain-containing protein</fullName>
    </recommendedName>
</protein>
<proteinExistence type="predicted"/>
<dbReference type="InterPro" id="IPR025164">
    <property type="entry name" value="Toastrack_DUF4097"/>
</dbReference>
<organism evidence="4 5">
    <name type="scientific">Hymenobacter elongatus</name>
    <dbReference type="NCBI Taxonomy" id="877208"/>
    <lineage>
        <taxon>Bacteria</taxon>
        <taxon>Pseudomonadati</taxon>
        <taxon>Bacteroidota</taxon>
        <taxon>Cytophagia</taxon>
        <taxon>Cytophagales</taxon>
        <taxon>Hymenobacteraceae</taxon>
        <taxon>Hymenobacter</taxon>
    </lineage>
</organism>
<comment type="caution">
    <text evidence="4">The sequence shown here is derived from an EMBL/GenBank/DDBJ whole genome shotgun (WGS) entry which is preliminary data.</text>
</comment>
<accession>A0A4Z0PSM9</accession>
<dbReference type="OrthoDB" id="787698at2"/>
<keyword evidence="2" id="KW-0732">Signal</keyword>
<feature type="region of interest" description="Disordered" evidence="1">
    <location>
        <begin position="79"/>
        <end position="100"/>
    </location>
</feature>
<feature type="signal peptide" evidence="2">
    <location>
        <begin position="1"/>
        <end position="33"/>
    </location>
</feature>
<dbReference type="Proteomes" id="UP000297739">
    <property type="component" value="Unassembled WGS sequence"/>
</dbReference>
<feature type="domain" description="DUF4097" evidence="3">
    <location>
        <begin position="148"/>
        <end position="244"/>
    </location>
</feature>